<feature type="compositionally biased region" description="Polar residues" evidence="2">
    <location>
        <begin position="179"/>
        <end position="210"/>
    </location>
</feature>
<name>A0A7M5UPG6_9CNID</name>
<dbReference type="InterPro" id="IPR010506">
    <property type="entry name" value="DMAP1-bd"/>
</dbReference>
<dbReference type="InterPro" id="IPR037337">
    <property type="entry name" value="Dip2-like_dom"/>
</dbReference>
<dbReference type="Proteomes" id="UP000594262">
    <property type="component" value="Unplaced"/>
</dbReference>
<accession>A0A7M5UPG6</accession>
<feature type="compositionally biased region" description="Low complexity" evidence="2">
    <location>
        <begin position="88"/>
        <end position="99"/>
    </location>
</feature>
<evidence type="ECO:0000256" key="1">
    <source>
        <dbReference type="ARBA" id="ARBA00007735"/>
    </source>
</evidence>
<dbReference type="GeneID" id="136797549"/>
<dbReference type="EnsemblMetazoa" id="CLYHEMT003733.1">
    <property type="protein sequence ID" value="CLYHEMP003733.1"/>
    <property type="gene ID" value="CLYHEMG003733"/>
</dbReference>
<dbReference type="Gene3D" id="3.40.50.12780">
    <property type="entry name" value="N-terminal domain of ligase-like"/>
    <property type="match status" value="2"/>
</dbReference>
<dbReference type="PANTHER" id="PTHR22754:SF32">
    <property type="entry name" value="DISCO-INTERACTING PROTEIN 2"/>
    <property type="match status" value="1"/>
</dbReference>
<reference evidence="4" key="1">
    <citation type="submission" date="2021-01" db="UniProtKB">
        <authorList>
            <consortium name="EnsemblMetazoa"/>
        </authorList>
    </citation>
    <scope>IDENTIFICATION</scope>
</reference>
<evidence type="ECO:0000259" key="3">
    <source>
        <dbReference type="PROSITE" id="PS51912"/>
    </source>
</evidence>
<dbReference type="InterPro" id="IPR045851">
    <property type="entry name" value="AMP-bd_C_sf"/>
</dbReference>
<dbReference type="CDD" id="cd05905">
    <property type="entry name" value="Dip2"/>
    <property type="match status" value="1"/>
</dbReference>
<dbReference type="Gene3D" id="3.30.300.30">
    <property type="match status" value="2"/>
</dbReference>
<dbReference type="FunFam" id="3.30.300.30:FF:000001">
    <property type="entry name" value="DIP2 disco-interacting protein 2 homolog C"/>
    <property type="match status" value="1"/>
</dbReference>
<dbReference type="InterPro" id="IPR042099">
    <property type="entry name" value="ANL_N_sf"/>
</dbReference>
<keyword evidence="5" id="KW-1185">Reference proteome</keyword>
<feature type="domain" description="DMAP1-binding" evidence="3">
    <location>
        <begin position="6"/>
        <end position="109"/>
    </location>
</feature>
<evidence type="ECO:0000256" key="2">
    <source>
        <dbReference type="SAM" id="MobiDB-lite"/>
    </source>
</evidence>
<dbReference type="SUPFAM" id="SSF56801">
    <property type="entry name" value="Acetyl-CoA synthetase-like"/>
    <property type="match status" value="2"/>
</dbReference>
<protein>
    <recommendedName>
        <fullName evidence="3">DMAP1-binding domain-containing protein</fullName>
    </recommendedName>
</protein>
<dbReference type="PANTHER" id="PTHR22754">
    <property type="entry name" value="DISCO-INTERACTING PROTEIN 2 DIP2 -RELATED"/>
    <property type="match status" value="1"/>
</dbReference>
<dbReference type="InterPro" id="IPR025110">
    <property type="entry name" value="AMP-bd_C"/>
</dbReference>
<sequence>MVEPSGMINLPEEVWDKLRELQLELDEGDITQKGYDKKRARLLSQYIQKDEEDPPGDIASAVTAKNGEVKKSSSISSPRLARVKRNESNSSYEVSPYSSRKPSNASSISKFSDAGPQVPPAIRQEAINLAIQRQKEHEEAGIALPAPTKRQSFVTRKKNTDPSHNDSGSNRNSRSYNSQQPPTNFHDTPPSSIESLNVSNTQNTPSTIVSPSVDDYSDHELSLHAYPSEPHITVVDGQTRIQDLPPPPDLTSDILLQNEINYQKLKANAQGKGVRLQVEEDEDDNPSRVSTKIQQLLNTLKRPKKKPMEQFFQESDDGVEVTSPDPTAPAPEGAQSTPSVGEQLLIPDGLPNSFLDAVRRYGTSSNKAPAISVVDHHGKIIYTLLYGKLLSRSYRIAYALLHKVGNPRDGTSIMVEDRVALMYSPDDIVGFACAFYGCLFAGVVPVPIHPPVQKDDAGLQQIGFLLGSCGVHWILTSESCYKSVPREEGGSGIANFKGWPKVNWFLTDNLGKPQRDWHPPHMSKDKKMAAYIEHTVDKDGSALGVVVTRDSMFMHTVALTQACGYTEGEVMVSLVDFKKEIGLWHSIFASVLNGVHVIFVPPAVQATTSAIWLPLVTRQKATCCIVSSKDLHLSLHTGRDFKDVNLSTLRMLMLADRANPWSLAACDSFVNTFEAKGLRKEVVCPCAHSCSGLTVAIRRPGNPGSTATGRGVLSLTGLSYGVVRVDKEGSLTALTLQDCGMVIPGAKVVVVRLEGTPELCKIDEVGELCINAYTTGISFFGLAGRTNNTFKARPIIEGVPSNENYVRTGLLGFLGPGGLVFITGTTDGLMSIQGRKHNAEDIKATVLAVDPVKHVHRGRIAVFSVSVLREDRIVIVVEQKSNCSEEKSFQWMSHVLPAIDTVHGVGVYCLCLVAPNGLPKTSDGRVCSNETKVRYLDGSLNLVNLLMCPHTTVTNLPKPRTKHQEPGPNAAIVGGLLKGQRMAEAQGRDVDGETAGGGGGGSSGDVSRKHQYITEILKWRAATNPDQHLYTLLNNKNHVAGTLNSLQLHKKAEKFAQVAIEVGKLQSGDHVSLLYPPGLDLIAAVYGCFYVGLIPVPIRPPNPNNMLTTLPTVKMIVQVSKSVAVITNSQLIKLLRTKEALHIIDAKTWPPMLNTDDLPRRKATFKYRTPPTPELLAYLDFSVSTTGMLAGVKMSHLAVTSLCRAQKLAAELYPSREVAICMDPYCGLGFVLWCLSSVYSGHHTILIPPVELEISPSLWLQAVSQYRVRDTVCSYPVMELCTKHLSRHINTLKLKQVNLASLRTCVVIAEERPRITLIQTFNALFCSLGLSPKAVSTSFGSRVNIAICMQEASHPEPITVYIDTRSLRHDRIQQVERGAPSSLCLMESGRILPGVRVVIANPETRGLCIDSQLGEIWVASQHNGSGYFNVSAGDHLTEEHFTAMLATTDKEGNKLQYARTGYLGFVKRTELTQTDGAPHDALFIVGALDEALLLRGLRYHPIDIEMSVIRGHKSIVECAVFNWTNLLVVVVELKGDERAALDLVPIVTTIVLEEHQVVVGVVVVVDPSVIPLNSRGEKQRMHLRDSFLTDQLDPIYVAYNM</sequence>
<dbReference type="OrthoDB" id="69964at2759"/>
<feature type="region of interest" description="Disordered" evidence="2">
    <location>
        <begin position="47"/>
        <end position="118"/>
    </location>
</feature>
<feature type="region of interest" description="Disordered" evidence="2">
    <location>
        <begin position="983"/>
        <end position="1007"/>
    </location>
</feature>
<dbReference type="Pfam" id="PF06464">
    <property type="entry name" value="DMAP_binding"/>
    <property type="match status" value="1"/>
</dbReference>
<evidence type="ECO:0000313" key="4">
    <source>
        <dbReference type="EnsemblMetazoa" id="CLYHEMP003733.1"/>
    </source>
</evidence>
<dbReference type="Pfam" id="PF00501">
    <property type="entry name" value="AMP-binding"/>
    <property type="match status" value="2"/>
</dbReference>
<feature type="compositionally biased region" description="Polar residues" evidence="2">
    <location>
        <begin position="100"/>
        <end position="110"/>
    </location>
</feature>
<feature type="region of interest" description="Disordered" evidence="2">
    <location>
        <begin position="138"/>
        <end position="214"/>
    </location>
</feature>
<feature type="compositionally biased region" description="Low complexity" evidence="2">
    <location>
        <begin position="165"/>
        <end position="178"/>
    </location>
</feature>
<dbReference type="SMART" id="SM01137">
    <property type="entry name" value="DMAP_binding"/>
    <property type="match status" value="1"/>
</dbReference>
<evidence type="ECO:0000313" key="5">
    <source>
        <dbReference type="Proteomes" id="UP000594262"/>
    </source>
</evidence>
<dbReference type="RefSeq" id="XP_066910233.1">
    <property type="nucleotide sequence ID" value="XM_067054132.1"/>
</dbReference>
<dbReference type="Pfam" id="PF23024">
    <property type="entry name" value="AMP-dom_DIP2-like"/>
    <property type="match status" value="1"/>
</dbReference>
<feature type="region of interest" description="Disordered" evidence="2">
    <location>
        <begin position="304"/>
        <end position="340"/>
    </location>
</feature>
<feature type="compositionally biased region" description="Gly residues" evidence="2">
    <location>
        <begin position="994"/>
        <end position="1003"/>
    </location>
</feature>
<organism evidence="4 5">
    <name type="scientific">Clytia hemisphaerica</name>
    <dbReference type="NCBI Taxonomy" id="252671"/>
    <lineage>
        <taxon>Eukaryota</taxon>
        <taxon>Metazoa</taxon>
        <taxon>Cnidaria</taxon>
        <taxon>Hydrozoa</taxon>
        <taxon>Hydroidolina</taxon>
        <taxon>Leptothecata</taxon>
        <taxon>Obeliida</taxon>
        <taxon>Clytiidae</taxon>
        <taxon>Clytia</taxon>
    </lineage>
</organism>
<feature type="region of interest" description="Disordered" evidence="2">
    <location>
        <begin position="269"/>
        <end position="290"/>
    </location>
</feature>
<proteinExistence type="inferred from homology"/>
<dbReference type="PROSITE" id="PS51912">
    <property type="entry name" value="DMAP1_BIND"/>
    <property type="match status" value="1"/>
</dbReference>
<comment type="similarity">
    <text evidence="1">Belongs to the DIP2 family.</text>
</comment>
<dbReference type="InterPro" id="IPR000873">
    <property type="entry name" value="AMP-dep_synth/lig_dom"/>
</dbReference>